<dbReference type="GO" id="GO:0045493">
    <property type="term" value="P:xylan catabolic process"/>
    <property type="evidence" value="ECO:0007669"/>
    <property type="project" value="InterPro"/>
</dbReference>
<dbReference type="Pfam" id="PF01915">
    <property type="entry name" value="Glyco_hydro_3_C"/>
    <property type="match status" value="1"/>
</dbReference>
<keyword evidence="2 4" id="KW-0732">Signal</keyword>
<dbReference type="PANTHER" id="PTHR42721">
    <property type="entry name" value="SUGAR HYDROLASE-RELATED"/>
    <property type="match status" value="1"/>
</dbReference>
<dbReference type="InterPro" id="IPR044993">
    <property type="entry name" value="BXL"/>
</dbReference>
<organism evidence="7 9">
    <name type="scientific">Draconibacterium orientale</name>
    <dbReference type="NCBI Taxonomy" id="1168034"/>
    <lineage>
        <taxon>Bacteria</taxon>
        <taxon>Pseudomonadati</taxon>
        <taxon>Bacteroidota</taxon>
        <taxon>Bacteroidia</taxon>
        <taxon>Marinilabiliales</taxon>
        <taxon>Prolixibacteraceae</taxon>
        <taxon>Draconibacterium</taxon>
    </lineage>
</organism>
<dbReference type="SUPFAM" id="SSF51445">
    <property type="entry name" value="(Trans)glycosidases"/>
    <property type="match status" value="1"/>
</dbReference>
<evidence type="ECO:0000313" key="8">
    <source>
        <dbReference type="Proteomes" id="UP000023772"/>
    </source>
</evidence>
<keyword evidence="8" id="KW-1185">Reference proteome</keyword>
<proteinExistence type="inferred from homology"/>
<dbReference type="PRINTS" id="PR00133">
    <property type="entry name" value="GLHYDRLASE3"/>
</dbReference>
<evidence type="ECO:0000256" key="4">
    <source>
        <dbReference type="SAM" id="SignalP"/>
    </source>
</evidence>
<name>X5DHL5_9BACT</name>
<evidence type="ECO:0000259" key="5">
    <source>
        <dbReference type="SMART" id="SM01217"/>
    </source>
</evidence>
<feature type="domain" description="Fibronectin type III-like" evidence="5">
    <location>
        <begin position="668"/>
        <end position="737"/>
    </location>
</feature>
<dbReference type="InterPro" id="IPR036881">
    <property type="entry name" value="Glyco_hydro_3_C_sf"/>
</dbReference>
<dbReference type="EMBL" id="FOHT01000005">
    <property type="protein sequence ID" value="SET04090.1"/>
    <property type="molecule type" value="Genomic_DNA"/>
</dbReference>
<dbReference type="InterPro" id="IPR036962">
    <property type="entry name" value="Glyco_hydro_3_N_sf"/>
</dbReference>
<dbReference type="SMART" id="SM01217">
    <property type="entry name" value="Fn3_like"/>
    <property type="match status" value="1"/>
</dbReference>
<evidence type="ECO:0000313" key="9">
    <source>
        <dbReference type="Proteomes" id="UP000181981"/>
    </source>
</evidence>
<dbReference type="SUPFAM" id="SSF52279">
    <property type="entry name" value="Beta-D-glucan exohydrolase, C-terminal domain"/>
    <property type="match status" value="1"/>
</dbReference>
<dbReference type="GO" id="GO:0008422">
    <property type="term" value="F:beta-glucosidase activity"/>
    <property type="evidence" value="ECO:0007669"/>
    <property type="project" value="UniProtKB-ARBA"/>
</dbReference>
<dbReference type="GO" id="GO:0031222">
    <property type="term" value="P:arabinan catabolic process"/>
    <property type="evidence" value="ECO:0007669"/>
    <property type="project" value="TreeGrafter"/>
</dbReference>
<dbReference type="HOGENOM" id="CLU_004542_5_1_10"/>
<evidence type="ECO:0000313" key="6">
    <source>
        <dbReference type="EMBL" id="AHW60584.1"/>
    </source>
</evidence>
<dbReference type="RefSeq" id="WP_081804865.1">
    <property type="nucleotide sequence ID" value="NZ_FOHT01000005.1"/>
</dbReference>
<dbReference type="GO" id="GO:0046556">
    <property type="term" value="F:alpha-L-arabinofuranosidase activity"/>
    <property type="evidence" value="ECO:0007669"/>
    <property type="project" value="TreeGrafter"/>
</dbReference>
<dbReference type="InterPro" id="IPR002772">
    <property type="entry name" value="Glyco_hydro_3_C"/>
</dbReference>
<dbReference type="AlphaFoldDB" id="X5DHL5"/>
<dbReference type="Proteomes" id="UP000181981">
    <property type="component" value="Unassembled WGS sequence"/>
</dbReference>
<dbReference type="Proteomes" id="UP000023772">
    <property type="component" value="Chromosome"/>
</dbReference>
<dbReference type="InterPro" id="IPR013783">
    <property type="entry name" value="Ig-like_fold"/>
</dbReference>
<evidence type="ECO:0000313" key="7">
    <source>
        <dbReference type="EMBL" id="SET04090.1"/>
    </source>
</evidence>
<dbReference type="GO" id="GO:0009044">
    <property type="term" value="F:xylan 1,4-beta-xylosidase activity"/>
    <property type="evidence" value="ECO:0007669"/>
    <property type="project" value="InterPro"/>
</dbReference>
<dbReference type="InterPro" id="IPR017853">
    <property type="entry name" value="GH"/>
</dbReference>
<evidence type="ECO:0000256" key="3">
    <source>
        <dbReference type="ARBA" id="ARBA00022801"/>
    </source>
</evidence>
<dbReference type="PROSITE" id="PS51257">
    <property type="entry name" value="PROKAR_LIPOPROTEIN"/>
    <property type="match status" value="1"/>
</dbReference>
<dbReference type="eggNOG" id="COG1472">
    <property type="taxonomic scope" value="Bacteria"/>
</dbReference>
<dbReference type="FunFam" id="2.60.40.10:FF:000495">
    <property type="entry name" value="Periplasmic beta-glucosidase"/>
    <property type="match status" value="1"/>
</dbReference>
<keyword evidence="3" id="KW-0378">Hydrolase</keyword>
<dbReference type="Gene3D" id="2.60.40.10">
    <property type="entry name" value="Immunoglobulins"/>
    <property type="match status" value="1"/>
</dbReference>
<comment type="similarity">
    <text evidence="1">Belongs to the glycosyl hydrolase 3 family.</text>
</comment>
<protein>
    <submittedName>
        <fullName evidence="7">Beta-glucosidase</fullName>
    </submittedName>
    <submittedName>
        <fullName evidence="6">Beta-xylosidase</fullName>
    </submittedName>
</protein>
<dbReference type="OrthoDB" id="1006940at2"/>
<dbReference type="EMBL" id="CP007451">
    <property type="protein sequence ID" value="AHW60584.1"/>
    <property type="molecule type" value="Genomic_DNA"/>
</dbReference>
<dbReference type="InterPro" id="IPR001764">
    <property type="entry name" value="Glyco_hydro_3_N"/>
</dbReference>
<reference evidence="6 8" key="1">
    <citation type="submission" date="2014-03" db="EMBL/GenBank/DDBJ databases">
        <title>Complete genome sequence of a deeply braunched marine Bacteroidia bacterium Draconibacterium orientale type strain FH5T.</title>
        <authorList>
            <person name="Li X."/>
            <person name="Wang X."/>
            <person name="Xie Z."/>
            <person name="Du Z."/>
            <person name="Chen G."/>
        </authorList>
    </citation>
    <scope>NUCLEOTIDE SEQUENCE [LARGE SCALE GENOMIC DNA]</scope>
    <source>
        <strain evidence="6 8">FH5</strain>
    </source>
</reference>
<dbReference type="PANTHER" id="PTHR42721:SF3">
    <property type="entry name" value="BETA-D-XYLOSIDASE 5-RELATED"/>
    <property type="match status" value="1"/>
</dbReference>
<accession>X5DHL5</accession>
<dbReference type="STRING" id="1168034.FH5T_15630"/>
<feature type="signal peptide" evidence="4">
    <location>
        <begin position="1"/>
        <end position="24"/>
    </location>
</feature>
<dbReference type="Gene3D" id="3.20.20.300">
    <property type="entry name" value="Glycoside hydrolase, family 3, N-terminal domain"/>
    <property type="match status" value="1"/>
</dbReference>
<sequence length="750" mass="82525">MTKIRNVFYIVLIALFACTNNKSATEGYKNASLSVDERADDLLSRMTVDEKIAQIDMYWGKEVAVLEGHDAKEYSEEKISTMIDSVGAGSIHDLYPLDVEIANQIQQYMMEKTRLGIPVMFIEEGLHGYCGKGSTTFPIPLQLASAFDTTLVRKVGEVIGTEARAHGVHMILAPVIGLARDPRWGRVEETYGEDPYLTALNGTAIVKGMQGKGLDQPNTVIAEPKHFAVHSVPEAGSNIATVFVGEREARSTFLYPFEKAVKEGKAKGIMAAYHELDGVPCVFNDWLMKDVLRDEWDFNGFVLSDLGAIRMTVNSHKAAKDTADALAQTLKAGLNMQFYDFAHESLINGVKESLQNGSLTEQELDAAVHDILRVKFMLGLFENPYIDPNLQNTVFHTEESQQLALEAAQKSIVLLKNEDSVLPLKNKNARIAVIGELAESTYPGGYTNPDKEGISILEGLKQRVGDGQSVQFAQGYDLEKDDPRLKQQAVNLAKRSDVAVVVVGENVKVVGEGKDRSAIDLDANQVELIKAIYASGKPVVAVLFNGRPLTVNWIAENIPAVVESWFSGEKGGLAIADVLLGNVNPSGKLSITFPRSVGQIPYYYNHKPSSKHNYVDVSNRPLYAFGHGISYTEFEYSDLKIQPETITPEGEAIVEITIKNTGDIAGDEVVQLYIRDEIGTVTTPVKALKGFERISLTACESKTVRFKVDHEALSLWNRNMKRVVEPGDFTIMVGSASDDIRLKTVLSVEE</sequence>
<reference evidence="7 9" key="2">
    <citation type="submission" date="2016-10" db="EMBL/GenBank/DDBJ databases">
        <authorList>
            <person name="de Groot N.N."/>
        </authorList>
    </citation>
    <scope>NUCLEOTIDE SEQUENCE [LARGE SCALE GENOMIC DNA]</scope>
    <source>
        <strain evidence="7 9">DSM 25947</strain>
    </source>
</reference>
<dbReference type="KEGG" id="dori:FH5T_15630"/>
<gene>
    <name evidence="6" type="ORF">FH5T_15630</name>
    <name evidence="7" type="ORF">SAMN05444285_10545</name>
</gene>
<dbReference type="Pfam" id="PF00933">
    <property type="entry name" value="Glyco_hydro_3"/>
    <property type="match status" value="1"/>
</dbReference>
<feature type="chain" id="PRO_5010515072" evidence="4">
    <location>
        <begin position="25"/>
        <end position="750"/>
    </location>
</feature>
<evidence type="ECO:0000256" key="2">
    <source>
        <dbReference type="ARBA" id="ARBA00022729"/>
    </source>
</evidence>
<dbReference type="Gene3D" id="3.40.50.1700">
    <property type="entry name" value="Glycoside hydrolase family 3 C-terminal domain"/>
    <property type="match status" value="1"/>
</dbReference>
<dbReference type="InterPro" id="IPR026891">
    <property type="entry name" value="Fn3-like"/>
</dbReference>
<evidence type="ECO:0000256" key="1">
    <source>
        <dbReference type="ARBA" id="ARBA00005336"/>
    </source>
</evidence>
<dbReference type="Pfam" id="PF14310">
    <property type="entry name" value="Fn3-like"/>
    <property type="match status" value="1"/>
</dbReference>